<comment type="similarity">
    <text evidence="1">Belongs to the ATP-dependent AMP-binding enzyme family.</text>
</comment>
<evidence type="ECO:0000259" key="6">
    <source>
        <dbReference type="Pfam" id="PF13193"/>
    </source>
</evidence>
<proteinExistence type="inferred from homology"/>
<feature type="domain" description="AMP-binding enzyme C-terminal" evidence="6">
    <location>
        <begin position="438"/>
        <end position="517"/>
    </location>
</feature>
<evidence type="ECO:0000256" key="1">
    <source>
        <dbReference type="ARBA" id="ARBA00006432"/>
    </source>
</evidence>
<feature type="domain" description="AMP-dependent synthetase/ligase" evidence="5">
    <location>
        <begin position="14"/>
        <end position="385"/>
    </location>
</feature>
<reference evidence="8" key="2">
    <citation type="submission" date="2015-03" db="EMBL/GenBank/DDBJ databases">
        <authorList>
            <person name="Urmite Genomes Urmite Genomes"/>
        </authorList>
    </citation>
    <scope>NUCLEOTIDE SEQUENCE [LARGE SCALE GENOMIC DNA]</scope>
    <source>
        <strain evidence="8">Arc-Hr</strain>
    </source>
</reference>
<dbReference type="InterPro" id="IPR020845">
    <property type="entry name" value="AMP-binding_CS"/>
</dbReference>
<keyword evidence="2 8" id="KW-0436">Ligase</keyword>
<dbReference type="SUPFAM" id="SSF56801">
    <property type="entry name" value="Acetyl-CoA synthetase-like"/>
    <property type="match status" value="1"/>
</dbReference>
<dbReference type="PROSITE" id="PS00455">
    <property type="entry name" value="AMP_BINDING"/>
    <property type="match status" value="1"/>
</dbReference>
<evidence type="ECO:0000259" key="5">
    <source>
        <dbReference type="Pfam" id="PF00501"/>
    </source>
</evidence>
<dbReference type="PANTHER" id="PTHR43859:SF4">
    <property type="entry name" value="BUTANOATE--COA LIGASE AAE1-RELATED"/>
    <property type="match status" value="1"/>
</dbReference>
<evidence type="ECO:0000256" key="4">
    <source>
        <dbReference type="ARBA" id="ARBA00023098"/>
    </source>
</evidence>
<dbReference type="Gene3D" id="3.40.50.12780">
    <property type="entry name" value="N-terminal domain of ligase-like"/>
    <property type="match status" value="1"/>
</dbReference>
<dbReference type="InterPro" id="IPR000873">
    <property type="entry name" value="AMP-dep_synth/lig_dom"/>
</dbReference>
<dbReference type="OrthoDB" id="193284at2157"/>
<reference evidence="9" key="1">
    <citation type="submission" date="2015-03" db="EMBL/GenBank/DDBJ databases">
        <authorList>
            <person name="Urmite Genomes"/>
        </authorList>
    </citation>
    <scope>NUCLEOTIDE SEQUENCE [LARGE SCALE GENOMIC DNA]</scope>
    <source>
        <strain evidence="9">Arc-Hr</strain>
    </source>
</reference>
<evidence type="ECO:0000313" key="8">
    <source>
        <dbReference type="EMBL" id="CQR54072.1"/>
    </source>
</evidence>
<dbReference type="RefSeq" id="WP_089781761.1">
    <property type="nucleotide sequence ID" value="NZ_CABLRR010000007.1"/>
</dbReference>
<dbReference type="EMBL" id="CSTE01000007">
    <property type="protein sequence ID" value="CQR54072.1"/>
    <property type="molecule type" value="Genomic_DNA"/>
</dbReference>
<protein>
    <submittedName>
        <fullName evidence="8">Long-chain-fatty-acid--CoA ligase</fullName>
    </submittedName>
</protein>
<sequence length="538" mass="59800">MKKQLLVTDFLDRARTYYGDYEAVVGVDGERFTYAEFGERVDRFSAALQSRGVEKGDRVAVLDPNTHCHLEAAFGAMQCGALHVPLNYRLTTEDYEYLLSDSGASVVYADYQYAGKIEAVRDDVPAEVFVTNDPAAVDGDWLDFEAFLDEADADDYERPEMSEDELITINYTSGTTGDPKGVCRTHRTESLHAQLVTIHHHIADDDVYLWTLPMFHVNGWGHIYAVTGRGAKHVCTRGVDAERVFDAIANEDVSFFCCAPTVLSILREYAEEHDPAYAGDNPVRVTAAGSAAPSATIRHTESEFGWEFTQLYGATETGPLIATSDANRLIPDEGGLRFSLKQRQGVAPLGTDLRVVDDDSEQVPRDDASIGEVVVRGNQVMEQYWNKPDETHDAFNDRLEGWYHTGDLAVVNEDGMIAIQDRKKDIIISGGENISSVELEDALFDHDALGDVAVIPAPSDKWGETPKAFVVPANGDVENPGVTAEELTEYTRDRLAGYKAIREFEFVEEIPKTATGKIQKYELRKREWDDEERMVGQG</sequence>
<organism evidence="8 9">
    <name type="scientific">Haloferax massiliensis</name>
    <dbReference type="NCBI Taxonomy" id="1476858"/>
    <lineage>
        <taxon>Archaea</taxon>
        <taxon>Methanobacteriati</taxon>
        <taxon>Methanobacteriota</taxon>
        <taxon>Stenosarchaea group</taxon>
        <taxon>Halobacteria</taxon>
        <taxon>Halobacteriales</taxon>
        <taxon>Haloferacaceae</taxon>
        <taxon>Haloferax</taxon>
    </lineage>
</organism>
<dbReference type="AlphaFoldDB" id="A0A0D6JXS6"/>
<dbReference type="Pfam" id="PF00501">
    <property type="entry name" value="AMP-binding"/>
    <property type="match status" value="1"/>
</dbReference>
<evidence type="ECO:0000256" key="2">
    <source>
        <dbReference type="ARBA" id="ARBA00022598"/>
    </source>
</evidence>
<dbReference type="GO" id="GO:0016874">
    <property type="term" value="F:ligase activity"/>
    <property type="evidence" value="ECO:0007669"/>
    <property type="project" value="UniProtKB-KW"/>
</dbReference>
<dbReference type="InterPro" id="IPR042099">
    <property type="entry name" value="ANL_N_sf"/>
</dbReference>
<dbReference type="Proteomes" id="UP000198902">
    <property type="component" value="Unassembled WGS sequence"/>
</dbReference>
<keyword evidence="9" id="KW-1185">Reference proteome</keyword>
<dbReference type="GO" id="GO:0006631">
    <property type="term" value="P:fatty acid metabolic process"/>
    <property type="evidence" value="ECO:0007669"/>
    <property type="project" value="UniProtKB-KW"/>
</dbReference>
<dbReference type="Gene3D" id="3.30.300.30">
    <property type="match status" value="1"/>
</dbReference>
<keyword evidence="3" id="KW-0276">Fatty acid metabolism</keyword>
<keyword evidence="4" id="KW-0443">Lipid metabolism</keyword>
<dbReference type="FunFam" id="3.30.300.30:FF:000008">
    <property type="entry name" value="2,3-dihydroxybenzoate-AMP ligase"/>
    <property type="match status" value="1"/>
</dbReference>
<dbReference type="EMBL" id="CSTE01000007">
    <property type="protein sequence ID" value="CQR53960.1"/>
    <property type="molecule type" value="Genomic_DNA"/>
</dbReference>
<evidence type="ECO:0000313" key="9">
    <source>
        <dbReference type="Proteomes" id="UP000198902"/>
    </source>
</evidence>
<name>A0A0D6JXS6_9EURY</name>
<evidence type="ECO:0000313" key="7">
    <source>
        <dbReference type="EMBL" id="CQR53960.1"/>
    </source>
</evidence>
<dbReference type="NCBIfam" id="NF004837">
    <property type="entry name" value="PRK06187.1"/>
    <property type="match status" value="1"/>
</dbReference>
<dbReference type="PANTHER" id="PTHR43859">
    <property type="entry name" value="ACYL-ACTIVATING ENZYME"/>
    <property type="match status" value="1"/>
</dbReference>
<dbReference type="Pfam" id="PF13193">
    <property type="entry name" value="AMP-binding_C"/>
    <property type="match status" value="1"/>
</dbReference>
<evidence type="ECO:0000256" key="3">
    <source>
        <dbReference type="ARBA" id="ARBA00022832"/>
    </source>
</evidence>
<accession>A0A0D6JXS6</accession>
<dbReference type="InterPro" id="IPR025110">
    <property type="entry name" value="AMP-bd_C"/>
</dbReference>
<gene>
    <name evidence="7" type="ORF">BN996_03870</name>
    <name evidence="8" type="ORF">BN996_03926</name>
</gene>
<dbReference type="InterPro" id="IPR045851">
    <property type="entry name" value="AMP-bd_C_sf"/>
</dbReference>